<dbReference type="EC" id="2.7.7.65" evidence="1"/>
<dbReference type="CDD" id="cd01949">
    <property type="entry name" value="GGDEF"/>
    <property type="match status" value="1"/>
</dbReference>
<dbReference type="GO" id="GO:1902201">
    <property type="term" value="P:negative regulation of bacterial-type flagellum-dependent cell motility"/>
    <property type="evidence" value="ECO:0007669"/>
    <property type="project" value="TreeGrafter"/>
</dbReference>
<dbReference type="SMART" id="SM00091">
    <property type="entry name" value="PAS"/>
    <property type="match status" value="1"/>
</dbReference>
<dbReference type="PANTHER" id="PTHR45138:SF9">
    <property type="entry name" value="DIGUANYLATE CYCLASE DGCM-RELATED"/>
    <property type="match status" value="1"/>
</dbReference>
<dbReference type="RefSeq" id="WP_103704939.1">
    <property type="nucleotide sequence ID" value="NZ_PQGA01000006.1"/>
</dbReference>
<reference evidence="6 7" key="1">
    <citation type="submission" date="2018-01" db="EMBL/GenBank/DDBJ databases">
        <title>Genomic Encyclopedia of Type Strains, Phase III (KMG-III): the genomes of soil and plant-associated and newly described type strains.</title>
        <authorList>
            <person name="Whitman W."/>
        </authorList>
    </citation>
    <scope>NUCLEOTIDE SEQUENCE [LARGE SCALE GENOMIC DNA]</scope>
    <source>
        <strain evidence="6 7">JCM 18070</strain>
    </source>
</reference>
<feature type="domain" description="PAC" evidence="4">
    <location>
        <begin position="221"/>
        <end position="273"/>
    </location>
</feature>
<dbReference type="SMART" id="SM00267">
    <property type="entry name" value="GGDEF"/>
    <property type="match status" value="1"/>
</dbReference>
<dbReference type="OrthoDB" id="9813903at2"/>
<dbReference type="NCBIfam" id="TIGR00254">
    <property type="entry name" value="GGDEF"/>
    <property type="match status" value="1"/>
</dbReference>
<evidence type="ECO:0000259" key="5">
    <source>
        <dbReference type="PROSITE" id="PS50887"/>
    </source>
</evidence>
<dbReference type="Gene3D" id="3.30.70.270">
    <property type="match status" value="1"/>
</dbReference>
<dbReference type="SUPFAM" id="SSF55073">
    <property type="entry name" value="Nucleotide cyclase"/>
    <property type="match status" value="1"/>
</dbReference>
<dbReference type="InterPro" id="IPR000160">
    <property type="entry name" value="GGDEF_dom"/>
</dbReference>
<dbReference type="GO" id="GO:0052621">
    <property type="term" value="F:diguanylate cyclase activity"/>
    <property type="evidence" value="ECO:0007669"/>
    <property type="project" value="UniProtKB-EC"/>
</dbReference>
<proteinExistence type="predicted"/>
<dbReference type="PROSITE" id="PS50887">
    <property type="entry name" value="GGDEF"/>
    <property type="match status" value="1"/>
</dbReference>
<keyword evidence="7" id="KW-1185">Reference proteome</keyword>
<evidence type="ECO:0000256" key="1">
    <source>
        <dbReference type="ARBA" id="ARBA00012528"/>
    </source>
</evidence>
<evidence type="ECO:0000259" key="3">
    <source>
        <dbReference type="PROSITE" id="PS50112"/>
    </source>
</evidence>
<dbReference type="NCBIfam" id="TIGR00229">
    <property type="entry name" value="sensory_box"/>
    <property type="match status" value="1"/>
</dbReference>
<dbReference type="PANTHER" id="PTHR45138">
    <property type="entry name" value="REGULATORY COMPONENTS OF SENSORY TRANSDUCTION SYSTEM"/>
    <property type="match status" value="1"/>
</dbReference>
<dbReference type="InterPro" id="IPR050469">
    <property type="entry name" value="Diguanylate_Cyclase"/>
</dbReference>
<dbReference type="PROSITE" id="PS50112">
    <property type="entry name" value="PAS"/>
    <property type="match status" value="1"/>
</dbReference>
<dbReference type="InterPro" id="IPR000014">
    <property type="entry name" value="PAS"/>
</dbReference>
<dbReference type="InterPro" id="IPR029787">
    <property type="entry name" value="Nucleotide_cyclase"/>
</dbReference>
<feature type="domain" description="PAS" evidence="3">
    <location>
        <begin position="139"/>
        <end position="192"/>
    </location>
</feature>
<gene>
    <name evidence="6" type="ORF">B0G62_106238</name>
</gene>
<dbReference type="FunFam" id="3.30.70.270:FF:000001">
    <property type="entry name" value="Diguanylate cyclase domain protein"/>
    <property type="match status" value="1"/>
</dbReference>
<dbReference type="InterPro" id="IPR000700">
    <property type="entry name" value="PAS-assoc_C"/>
</dbReference>
<dbReference type="Pfam" id="PF00990">
    <property type="entry name" value="GGDEF"/>
    <property type="match status" value="1"/>
</dbReference>
<comment type="caution">
    <text evidence="6">The sequence shown here is derived from an EMBL/GenBank/DDBJ whole genome shotgun (WGS) entry which is preliminary data.</text>
</comment>
<organism evidence="6 7">
    <name type="scientific">Paraburkholderia eburnea</name>
    <dbReference type="NCBI Taxonomy" id="1189126"/>
    <lineage>
        <taxon>Bacteria</taxon>
        <taxon>Pseudomonadati</taxon>
        <taxon>Pseudomonadota</taxon>
        <taxon>Betaproteobacteria</taxon>
        <taxon>Burkholderiales</taxon>
        <taxon>Burkholderiaceae</taxon>
        <taxon>Paraburkholderia</taxon>
    </lineage>
</organism>
<name>A0A2S4MAH7_9BURK</name>
<dbReference type="Pfam" id="PF13426">
    <property type="entry name" value="PAS_9"/>
    <property type="match status" value="1"/>
</dbReference>
<dbReference type="AlphaFoldDB" id="A0A2S4MAH7"/>
<evidence type="ECO:0000313" key="7">
    <source>
        <dbReference type="Proteomes" id="UP000237381"/>
    </source>
</evidence>
<dbReference type="InterPro" id="IPR035965">
    <property type="entry name" value="PAS-like_dom_sf"/>
</dbReference>
<evidence type="ECO:0000313" key="6">
    <source>
        <dbReference type="EMBL" id="POR51704.1"/>
    </source>
</evidence>
<dbReference type="GO" id="GO:0043709">
    <property type="term" value="P:cell adhesion involved in single-species biofilm formation"/>
    <property type="evidence" value="ECO:0007669"/>
    <property type="project" value="TreeGrafter"/>
</dbReference>
<dbReference type="GO" id="GO:0005886">
    <property type="term" value="C:plasma membrane"/>
    <property type="evidence" value="ECO:0007669"/>
    <property type="project" value="TreeGrafter"/>
</dbReference>
<dbReference type="CDD" id="cd00130">
    <property type="entry name" value="PAS"/>
    <property type="match status" value="1"/>
</dbReference>
<comment type="catalytic activity">
    <reaction evidence="2">
        <text>2 GTP = 3',3'-c-di-GMP + 2 diphosphate</text>
        <dbReference type="Rhea" id="RHEA:24898"/>
        <dbReference type="ChEBI" id="CHEBI:33019"/>
        <dbReference type="ChEBI" id="CHEBI:37565"/>
        <dbReference type="ChEBI" id="CHEBI:58805"/>
        <dbReference type="EC" id="2.7.7.65"/>
    </reaction>
</comment>
<feature type="domain" description="GGDEF" evidence="5">
    <location>
        <begin position="301"/>
        <end position="434"/>
    </location>
</feature>
<evidence type="ECO:0000256" key="2">
    <source>
        <dbReference type="ARBA" id="ARBA00034247"/>
    </source>
</evidence>
<evidence type="ECO:0000259" key="4">
    <source>
        <dbReference type="PROSITE" id="PS50113"/>
    </source>
</evidence>
<dbReference type="PROSITE" id="PS50113">
    <property type="entry name" value="PAC"/>
    <property type="match status" value="1"/>
</dbReference>
<dbReference type="Proteomes" id="UP000237381">
    <property type="component" value="Unassembled WGS sequence"/>
</dbReference>
<dbReference type="EMBL" id="PQGA01000006">
    <property type="protein sequence ID" value="POR51704.1"/>
    <property type="molecule type" value="Genomic_DNA"/>
</dbReference>
<accession>A0A2S4MAH7</accession>
<dbReference type="InterPro" id="IPR043128">
    <property type="entry name" value="Rev_trsase/Diguanyl_cyclase"/>
</dbReference>
<sequence>MTESPPTSPERVESTAVGIAIIRRDAHGDWVANVANRQFFNLAAQAQRTDTPALPVSVRTLVPAAAWAGFRDALHACFTLPQASTAEQAGIAHDGAHCWRYSLTPLARANDSATPLEILATTVAIAPALPNSALAQTASASRYRAVVDSAYDAIVTIDQSHNITLFNRAAENLFGYTAAEVLGQRIETLLPETARPHHSRNVRKFAESPLTELRPMNPPRMDASNSVFGRHRDGSIIPVEIAISRIDVDGHTEFTAVVRDITDRAQLMDRLKKQAVTDALTGLPNRREFLEFVEKIQRTQVALSVFILDIDHFKEINDNYGHDVGDEVLCVLANIGVDQTGEPGVFARWGGEEFVAALPGADAAQAYSIAERLRLRFERQDFEHAWRLKPIPFTVSIGVVTRKAGEHNVEALMKRADRALYRAKKSGRNRVEIG</sequence>
<protein>
    <recommendedName>
        <fullName evidence="1">diguanylate cyclase</fullName>
        <ecNumber evidence="1">2.7.7.65</ecNumber>
    </recommendedName>
</protein>
<dbReference type="Gene3D" id="3.30.450.20">
    <property type="entry name" value="PAS domain"/>
    <property type="match status" value="1"/>
</dbReference>
<dbReference type="SUPFAM" id="SSF55785">
    <property type="entry name" value="PYP-like sensor domain (PAS domain)"/>
    <property type="match status" value="1"/>
</dbReference>